<evidence type="ECO:0000256" key="1">
    <source>
        <dbReference type="SAM" id="SignalP"/>
    </source>
</evidence>
<organism evidence="2 3">
    <name type="scientific">Liquidambar formosana</name>
    <name type="common">Formosan gum</name>
    <dbReference type="NCBI Taxonomy" id="63359"/>
    <lineage>
        <taxon>Eukaryota</taxon>
        <taxon>Viridiplantae</taxon>
        <taxon>Streptophyta</taxon>
        <taxon>Embryophyta</taxon>
        <taxon>Tracheophyta</taxon>
        <taxon>Spermatophyta</taxon>
        <taxon>Magnoliopsida</taxon>
        <taxon>eudicotyledons</taxon>
        <taxon>Gunneridae</taxon>
        <taxon>Pentapetalae</taxon>
        <taxon>Saxifragales</taxon>
        <taxon>Altingiaceae</taxon>
        <taxon>Liquidambar</taxon>
    </lineage>
</organism>
<proteinExistence type="predicted"/>
<comment type="caution">
    <text evidence="2">The sequence shown here is derived from an EMBL/GenBank/DDBJ whole genome shotgun (WGS) entry which is preliminary data.</text>
</comment>
<evidence type="ECO:0000313" key="2">
    <source>
        <dbReference type="EMBL" id="KAK9288989.1"/>
    </source>
</evidence>
<feature type="signal peptide" evidence="1">
    <location>
        <begin position="1"/>
        <end position="30"/>
    </location>
</feature>
<dbReference type="AlphaFoldDB" id="A0AAP0S387"/>
<keyword evidence="3" id="KW-1185">Reference proteome</keyword>
<sequence>MLNGVGVMADLMLSSLSLSFFVCYVQRAMAGGISSTHRVLGIPHLLGELKNSKGTVLLGPTRCEWSKSNHEEMQPRERDEINSKLVEILGSEGSKLPHSWWQSPAIQTGTIFIFS</sequence>
<dbReference type="EMBL" id="JBBPBK010000003">
    <property type="protein sequence ID" value="KAK9288989.1"/>
    <property type="molecule type" value="Genomic_DNA"/>
</dbReference>
<feature type="chain" id="PRO_5042864511" evidence="1">
    <location>
        <begin position="31"/>
        <end position="115"/>
    </location>
</feature>
<evidence type="ECO:0000313" key="3">
    <source>
        <dbReference type="Proteomes" id="UP001415857"/>
    </source>
</evidence>
<gene>
    <name evidence="2" type="ORF">L1049_017460</name>
</gene>
<keyword evidence="1" id="KW-0732">Signal</keyword>
<accession>A0AAP0S387</accession>
<protein>
    <submittedName>
        <fullName evidence="2">Uncharacterized protein</fullName>
    </submittedName>
</protein>
<name>A0AAP0S387_LIQFO</name>
<dbReference type="Proteomes" id="UP001415857">
    <property type="component" value="Unassembled WGS sequence"/>
</dbReference>
<reference evidence="2 3" key="1">
    <citation type="journal article" date="2024" name="Plant J.">
        <title>Genome sequences and population genomics reveal climatic adaptation and genomic divergence between two closely related sweetgum species.</title>
        <authorList>
            <person name="Xu W.Q."/>
            <person name="Ren C.Q."/>
            <person name="Zhang X.Y."/>
            <person name="Comes H.P."/>
            <person name="Liu X.H."/>
            <person name="Li Y.G."/>
            <person name="Kettle C.J."/>
            <person name="Jalonen R."/>
            <person name="Gaisberger H."/>
            <person name="Ma Y.Z."/>
            <person name="Qiu Y.X."/>
        </authorList>
    </citation>
    <scope>NUCLEOTIDE SEQUENCE [LARGE SCALE GENOMIC DNA]</scope>
    <source>
        <strain evidence="2">Hangzhou</strain>
    </source>
</reference>